<evidence type="ECO:0000313" key="2">
    <source>
        <dbReference type="Proteomes" id="UP000192505"/>
    </source>
</evidence>
<dbReference type="EMBL" id="MTEI01000022">
    <property type="protein sequence ID" value="OQW86132.1"/>
    <property type="molecule type" value="Genomic_DNA"/>
</dbReference>
<proteinExistence type="predicted"/>
<dbReference type="Proteomes" id="UP000192505">
    <property type="component" value="Unassembled WGS sequence"/>
</dbReference>
<evidence type="ECO:0000313" key="1">
    <source>
        <dbReference type="EMBL" id="OQW86132.1"/>
    </source>
</evidence>
<name>A0A1W9KPN7_9BURK</name>
<accession>A0A1W9KPN7</accession>
<comment type="caution">
    <text evidence="1">The sequence shown here is derived from an EMBL/GenBank/DDBJ whole genome shotgun (WGS) entry which is preliminary data.</text>
</comment>
<sequence>MTKTQPNPAEINEIVEVDTATPTNAELYQQAIEKGQAILKDEGSKAAAAREIYRMLQGEHRDVILKAFIDGATVTVKGAPTYFYNISRKFRKLAKAEPAKD</sequence>
<protein>
    <submittedName>
        <fullName evidence="1">Uncharacterized protein</fullName>
    </submittedName>
</protein>
<organism evidence="1 2">
    <name type="scientific">Rhodoferax ferrireducens</name>
    <dbReference type="NCBI Taxonomy" id="192843"/>
    <lineage>
        <taxon>Bacteria</taxon>
        <taxon>Pseudomonadati</taxon>
        <taxon>Pseudomonadota</taxon>
        <taxon>Betaproteobacteria</taxon>
        <taxon>Burkholderiales</taxon>
        <taxon>Comamonadaceae</taxon>
        <taxon>Rhodoferax</taxon>
    </lineage>
</organism>
<dbReference type="AlphaFoldDB" id="A0A1W9KPN7"/>
<gene>
    <name evidence="1" type="ORF">BWK72_18840</name>
</gene>
<reference evidence="1 2" key="1">
    <citation type="submission" date="2017-01" db="EMBL/GenBank/DDBJ databases">
        <title>Novel large sulfur bacteria in the metagenomes of groundwater-fed chemosynthetic microbial mats in the Lake Huron basin.</title>
        <authorList>
            <person name="Sharrar A.M."/>
            <person name="Flood B.E."/>
            <person name="Bailey J.V."/>
            <person name="Jones D.S."/>
            <person name="Biddanda B."/>
            <person name="Ruberg S.A."/>
            <person name="Marcus D.N."/>
            <person name="Dick G.J."/>
        </authorList>
    </citation>
    <scope>NUCLEOTIDE SEQUENCE [LARGE SCALE GENOMIC DNA]</scope>
    <source>
        <strain evidence="1">A7</strain>
    </source>
</reference>